<dbReference type="SUPFAM" id="SSF53098">
    <property type="entry name" value="Ribonuclease H-like"/>
    <property type="match status" value="1"/>
</dbReference>
<feature type="domain" description="RNase H type-1" evidence="1">
    <location>
        <begin position="12"/>
        <end position="98"/>
    </location>
</feature>
<dbReference type="Pfam" id="PF13456">
    <property type="entry name" value="RVT_3"/>
    <property type="match status" value="1"/>
</dbReference>
<dbReference type="PANTHER" id="PTHR47723:SF19">
    <property type="entry name" value="POLYNUCLEOTIDYL TRANSFERASE, RIBONUCLEASE H-LIKE SUPERFAMILY PROTEIN"/>
    <property type="match status" value="1"/>
</dbReference>
<dbReference type="CDD" id="cd06222">
    <property type="entry name" value="RNase_H_like"/>
    <property type="match status" value="1"/>
</dbReference>
<name>A0A811MAS7_9POAL</name>
<dbReference type="AlphaFoldDB" id="A0A811MAS7"/>
<evidence type="ECO:0000259" key="1">
    <source>
        <dbReference type="Pfam" id="PF13456"/>
    </source>
</evidence>
<sequence length="130" mass="14177">MVKAGACDKKFLMNPLHAELFACLVGVRMAASMGLSRVILETDATLVKAALEGDEYWLSAWSGIITEIRLLLMLEFSSFSICVCPRLCNSIADALAEYGSCALNDDQVMWDDVHHFVEGREASDSAAANE</sequence>
<dbReference type="EMBL" id="CAJGYO010000001">
    <property type="protein sequence ID" value="CAD6203529.1"/>
    <property type="molecule type" value="Genomic_DNA"/>
</dbReference>
<dbReference type="PANTHER" id="PTHR47723">
    <property type="entry name" value="OS05G0353850 PROTEIN"/>
    <property type="match status" value="1"/>
</dbReference>
<dbReference type="Proteomes" id="UP000604825">
    <property type="component" value="Unassembled WGS sequence"/>
</dbReference>
<comment type="caution">
    <text evidence="2">The sequence shown here is derived from an EMBL/GenBank/DDBJ whole genome shotgun (WGS) entry which is preliminary data.</text>
</comment>
<dbReference type="InterPro" id="IPR012337">
    <property type="entry name" value="RNaseH-like_sf"/>
</dbReference>
<evidence type="ECO:0000313" key="2">
    <source>
        <dbReference type="EMBL" id="CAD6203529.1"/>
    </source>
</evidence>
<reference evidence="2" key="1">
    <citation type="submission" date="2020-10" db="EMBL/GenBank/DDBJ databases">
        <authorList>
            <person name="Han B."/>
            <person name="Lu T."/>
            <person name="Zhao Q."/>
            <person name="Huang X."/>
            <person name="Zhao Y."/>
        </authorList>
    </citation>
    <scope>NUCLEOTIDE SEQUENCE</scope>
</reference>
<dbReference type="InterPro" id="IPR036397">
    <property type="entry name" value="RNaseH_sf"/>
</dbReference>
<keyword evidence="3" id="KW-1185">Reference proteome</keyword>
<dbReference type="Gene3D" id="3.30.420.10">
    <property type="entry name" value="Ribonuclease H-like superfamily/Ribonuclease H"/>
    <property type="match status" value="1"/>
</dbReference>
<evidence type="ECO:0000313" key="3">
    <source>
        <dbReference type="Proteomes" id="UP000604825"/>
    </source>
</evidence>
<dbReference type="InterPro" id="IPR044730">
    <property type="entry name" value="RNase_H-like_dom_plant"/>
</dbReference>
<dbReference type="GO" id="GO:0004523">
    <property type="term" value="F:RNA-DNA hybrid ribonuclease activity"/>
    <property type="evidence" value="ECO:0007669"/>
    <property type="project" value="InterPro"/>
</dbReference>
<accession>A0A811MAS7</accession>
<protein>
    <recommendedName>
        <fullName evidence="1">RNase H type-1 domain-containing protein</fullName>
    </recommendedName>
</protein>
<gene>
    <name evidence="2" type="ORF">NCGR_LOCUS1676</name>
</gene>
<organism evidence="2 3">
    <name type="scientific">Miscanthus lutarioriparius</name>
    <dbReference type="NCBI Taxonomy" id="422564"/>
    <lineage>
        <taxon>Eukaryota</taxon>
        <taxon>Viridiplantae</taxon>
        <taxon>Streptophyta</taxon>
        <taxon>Embryophyta</taxon>
        <taxon>Tracheophyta</taxon>
        <taxon>Spermatophyta</taxon>
        <taxon>Magnoliopsida</taxon>
        <taxon>Liliopsida</taxon>
        <taxon>Poales</taxon>
        <taxon>Poaceae</taxon>
        <taxon>PACMAD clade</taxon>
        <taxon>Panicoideae</taxon>
        <taxon>Andropogonodae</taxon>
        <taxon>Andropogoneae</taxon>
        <taxon>Saccharinae</taxon>
        <taxon>Miscanthus</taxon>
    </lineage>
</organism>
<proteinExistence type="predicted"/>
<dbReference type="InterPro" id="IPR053151">
    <property type="entry name" value="RNase_H-like"/>
</dbReference>
<dbReference type="InterPro" id="IPR002156">
    <property type="entry name" value="RNaseH_domain"/>
</dbReference>
<dbReference type="GO" id="GO:0003676">
    <property type="term" value="F:nucleic acid binding"/>
    <property type="evidence" value="ECO:0007669"/>
    <property type="project" value="InterPro"/>
</dbReference>
<dbReference type="OrthoDB" id="690395at2759"/>